<proteinExistence type="predicted"/>
<accession>A0A443I9C1</accession>
<evidence type="ECO:0000313" key="3">
    <source>
        <dbReference type="Proteomes" id="UP000288794"/>
    </source>
</evidence>
<sequence>MGLFSWIIIGVFTGLLGRRFSLTQPGSLLVTLVLSVVGALVGGFISVYFNWGTLATLNLRALLLAISGSLLMLLVAKFRI</sequence>
<protein>
    <submittedName>
        <fullName evidence="2">Membrane protein</fullName>
    </submittedName>
</protein>
<dbReference type="AlphaFoldDB" id="A0A443I9C1"/>
<keyword evidence="1" id="KW-1133">Transmembrane helix</keyword>
<dbReference type="EMBL" id="JMEE01000046">
    <property type="protein sequence ID" value="RWR00702.1"/>
    <property type="molecule type" value="Genomic_DNA"/>
</dbReference>
<gene>
    <name evidence="2" type="ORF">ED28_17735</name>
</gene>
<keyword evidence="3" id="KW-1185">Reference proteome</keyword>
<feature type="transmembrane region" description="Helical" evidence="1">
    <location>
        <begin position="57"/>
        <end position="76"/>
    </location>
</feature>
<feature type="transmembrane region" description="Helical" evidence="1">
    <location>
        <begin position="28"/>
        <end position="51"/>
    </location>
</feature>
<name>A0A443I9C1_9GAMM</name>
<dbReference type="Proteomes" id="UP000288794">
    <property type="component" value="Unassembled WGS sequence"/>
</dbReference>
<keyword evidence="1" id="KW-0472">Membrane</keyword>
<dbReference type="RefSeq" id="WP_128179346.1">
    <property type="nucleotide sequence ID" value="NZ_CP071409.1"/>
</dbReference>
<organism evidence="2 3">
    <name type="scientific">[Pantoea] beijingensis</name>
    <dbReference type="NCBI Taxonomy" id="1324864"/>
    <lineage>
        <taxon>Bacteria</taxon>
        <taxon>Pseudomonadati</taxon>
        <taxon>Pseudomonadota</taxon>
        <taxon>Gammaproteobacteria</taxon>
        <taxon>Enterobacterales</taxon>
        <taxon>Erwiniaceae</taxon>
        <taxon>Erwinia</taxon>
    </lineage>
</organism>
<evidence type="ECO:0000256" key="1">
    <source>
        <dbReference type="SAM" id="Phobius"/>
    </source>
</evidence>
<reference evidence="2 3" key="1">
    <citation type="submission" date="2014-04" db="EMBL/GenBank/DDBJ databases">
        <title>Draft genome sequence of Pantoea beijingensis strain LMG 27579, an emerging pathogen to Pleurotus eryngii with potential industrial application.</title>
        <authorList>
            <person name="Xu F."/>
            <person name="Liu Y."/>
            <person name="Wang S."/>
            <person name="Yin Y."/>
            <person name="Ma Y."/>
            <person name="Zhao S."/>
            <person name="Rong C."/>
        </authorList>
    </citation>
    <scope>NUCLEOTIDE SEQUENCE [LARGE SCALE GENOMIC DNA]</scope>
    <source>
        <strain evidence="2 3">LMG 27579</strain>
    </source>
</reference>
<comment type="caution">
    <text evidence="2">The sequence shown here is derived from an EMBL/GenBank/DDBJ whole genome shotgun (WGS) entry which is preliminary data.</text>
</comment>
<keyword evidence="1" id="KW-0812">Transmembrane</keyword>
<evidence type="ECO:0000313" key="2">
    <source>
        <dbReference type="EMBL" id="RWR00702.1"/>
    </source>
</evidence>